<feature type="region of interest" description="Disordered" evidence="1">
    <location>
        <begin position="18"/>
        <end position="43"/>
    </location>
</feature>
<name>A0A9P5WVU2_9AGAR</name>
<dbReference type="AlphaFoldDB" id="A0A9P5WVU2"/>
<organism evidence="2 3">
    <name type="scientific">Macrolepiota fuliginosa MF-IS2</name>
    <dbReference type="NCBI Taxonomy" id="1400762"/>
    <lineage>
        <taxon>Eukaryota</taxon>
        <taxon>Fungi</taxon>
        <taxon>Dikarya</taxon>
        <taxon>Basidiomycota</taxon>
        <taxon>Agaricomycotina</taxon>
        <taxon>Agaricomycetes</taxon>
        <taxon>Agaricomycetidae</taxon>
        <taxon>Agaricales</taxon>
        <taxon>Agaricineae</taxon>
        <taxon>Agaricaceae</taxon>
        <taxon>Macrolepiota</taxon>
    </lineage>
</organism>
<evidence type="ECO:0000313" key="3">
    <source>
        <dbReference type="Proteomes" id="UP000807342"/>
    </source>
</evidence>
<sequence>MASSSKGNSLSCSNLLLTPRHLQNQKKPQGARGTANVATSGDNFVQPPGSGVAPILPLAITSAFAIATPTTVTTTCSLVDWINTKKEAVPPLAA</sequence>
<comment type="caution">
    <text evidence="2">The sequence shown here is derived from an EMBL/GenBank/DDBJ whole genome shotgun (WGS) entry which is preliminary data.</text>
</comment>
<evidence type="ECO:0000256" key="1">
    <source>
        <dbReference type="SAM" id="MobiDB-lite"/>
    </source>
</evidence>
<accession>A0A9P5WVU2</accession>
<dbReference type="EMBL" id="MU154361">
    <property type="protein sequence ID" value="KAF9439423.1"/>
    <property type="molecule type" value="Genomic_DNA"/>
</dbReference>
<protein>
    <submittedName>
        <fullName evidence="2">Uncharacterized protein</fullName>
    </submittedName>
</protein>
<reference evidence="2" key="1">
    <citation type="submission" date="2020-11" db="EMBL/GenBank/DDBJ databases">
        <authorList>
            <consortium name="DOE Joint Genome Institute"/>
            <person name="Ahrendt S."/>
            <person name="Riley R."/>
            <person name="Andreopoulos W."/>
            <person name="Labutti K."/>
            <person name="Pangilinan J."/>
            <person name="Ruiz-Duenas F.J."/>
            <person name="Barrasa J.M."/>
            <person name="Sanchez-Garcia M."/>
            <person name="Camarero S."/>
            <person name="Miyauchi S."/>
            <person name="Serrano A."/>
            <person name="Linde D."/>
            <person name="Babiker R."/>
            <person name="Drula E."/>
            <person name="Ayuso-Fernandez I."/>
            <person name="Pacheco R."/>
            <person name="Padilla G."/>
            <person name="Ferreira P."/>
            <person name="Barriuso J."/>
            <person name="Kellner H."/>
            <person name="Castanera R."/>
            <person name="Alfaro M."/>
            <person name="Ramirez L."/>
            <person name="Pisabarro A.G."/>
            <person name="Kuo A."/>
            <person name="Tritt A."/>
            <person name="Lipzen A."/>
            <person name="He G."/>
            <person name="Yan M."/>
            <person name="Ng V."/>
            <person name="Cullen D."/>
            <person name="Martin F."/>
            <person name="Rosso M.-N."/>
            <person name="Henrissat B."/>
            <person name="Hibbett D."/>
            <person name="Martinez A.T."/>
            <person name="Grigoriev I.V."/>
        </authorList>
    </citation>
    <scope>NUCLEOTIDE SEQUENCE</scope>
    <source>
        <strain evidence="2">MF-IS2</strain>
    </source>
</reference>
<proteinExistence type="predicted"/>
<evidence type="ECO:0000313" key="2">
    <source>
        <dbReference type="EMBL" id="KAF9439423.1"/>
    </source>
</evidence>
<gene>
    <name evidence="2" type="ORF">P691DRAFT_769831</name>
</gene>
<dbReference type="Proteomes" id="UP000807342">
    <property type="component" value="Unassembled WGS sequence"/>
</dbReference>
<keyword evidence="3" id="KW-1185">Reference proteome</keyword>